<evidence type="ECO:0000313" key="4">
    <source>
        <dbReference type="Proteomes" id="UP000825935"/>
    </source>
</evidence>
<evidence type="ECO:0000256" key="1">
    <source>
        <dbReference type="SAM" id="MobiDB-lite"/>
    </source>
</evidence>
<comment type="caution">
    <text evidence="3">The sequence shown here is derived from an EMBL/GenBank/DDBJ whole genome shotgun (WGS) entry which is preliminary data.</text>
</comment>
<sequence>MCFRFNLANSQTVTLGAPPLTLPPPPSDKVGGDKISPPASPSSPSPPPPTPANQPPPSSSPIAPPALDPRRAFPSSPPPPTPANQQPPPSSPIAPPALAPPPARLEDRNSSADNSNNNPYRTTGKITGIILLSLAGILQVLVAGFLLFKRRKMVKDASRFKERLDPPVA</sequence>
<dbReference type="AlphaFoldDB" id="A0A8T2TFZ7"/>
<accession>A0A8T2TFZ7</accession>
<feature type="compositionally biased region" description="Pro residues" evidence="1">
    <location>
        <begin position="38"/>
        <end position="67"/>
    </location>
</feature>
<keyword evidence="4" id="KW-1185">Reference proteome</keyword>
<gene>
    <name evidence="3" type="ORF">KP509_13G018800</name>
</gene>
<protein>
    <submittedName>
        <fullName evidence="3">Uncharacterized protein</fullName>
    </submittedName>
</protein>
<dbReference type="Proteomes" id="UP000825935">
    <property type="component" value="Chromosome 13"/>
</dbReference>
<feature type="compositionally biased region" description="Pro residues" evidence="1">
    <location>
        <begin position="75"/>
        <end position="103"/>
    </location>
</feature>
<dbReference type="OrthoDB" id="1740027at2759"/>
<keyword evidence="2" id="KW-0812">Transmembrane</keyword>
<evidence type="ECO:0000256" key="2">
    <source>
        <dbReference type="SAM" id="Phobius"/>
    </source>
</evidence>
<dbReference type="EMBL" id="CM035418">
    <property type="protein sequence ID" value="KAH7420716.1"/>
    <property type="molecule type" value="Genomic_DNA"/>
</dbReference>
<organism evidence="3 4">
    <name type="scientific">Ceratopteris richardii</name>
    <name type="common">Triangle waterfern</name>
    <dbReference type="NCBI Taxonomy" id="49495"/>
    <lineage>
        <taxon>Eukaryota</taxon>
        <taxon>Viridiplantae</taxon>
        <taxon>Streptophyta</taxon>
        <taxon>Embryophyta</taxon>
        <taxon>Tracheophyta</taxon>
        <taxon>Polypodiopsida</taxon>
        <taxon>Polypodiidae</taxon>
        <taxon>Polypodiales</taxon>
        <taxon>Pteridineae</taxon>
        <taxon>Pteridaceae</taxon>
        <taxon>Parkerioideae</taxon>
        <taxon>Ceratopteris</taxon>
    </lineage>
</organism>
<feature type="region of interest" description="Disordered" evidence="1">
    <location>
        <begin position="1"/>
        <end position="122"/>
    </location>
</feature>
<evidence type="ECO:0000313" key="3">
    <source>
        <dbReference type="EMBL" id="KAH7420716.1"/>
    </source>
</evidence>
<feature type="transmembrane region" description="Helical" evidence="2">
    <location>
        <begin position="126"/>
        <end position="148"/>
    </location>
</feature>
<proteinExistence type="predicted"/>
<keyword evidence="2" id="KW-0472">Membrane</keyword>
<reference evidence="3" key="1">
    <citation type="submission" date="2021-08" db="EMBL/GenBank/DDBJ databases">
        <title>WGS assembly of Ceratopteris richardii.</title>
        <authorList>
            <person name="Marchant D.B."/>
            <person name="Chen G."/>
            <person name="Jenkins J."/>
            <person name="Shu S."/>
            <person name="Leebens-Mack J."/>
            <person name="Grimwood J."/>
            <person name="Schmutz J."/>
            <person name="Soltis P."/>
            <person name="Soltis D."/>
            <person name="Chen Z.-H."/>
        </authorList>
    </citation>
    <scope>NUCLEOTIDE SEQUENCE</scope>
    <source>
        <strain evidence="3">Whitten #5841</strain>
        <tissue evidence="3">Leaf</tissue>
    </source>
</reference>
<keyword evidence="2" id="KW-1133">Transmembrane helix</keyword>
<name>A0A8T2TFZ7_CERRI</name>
<dbReference type="OMA" id="AMAIWRL"/>